<evidence type="ECO:0000313" key="4">
    <source>
        <dbReference type="EMBL" id="KGA19262.1"/>
    </source>
</evidence>
<dbReference type="Gene3D" id="3.40.1170.60">
    <property type="match status" value="1"/>
</dbReference>
<reference evidence="3" key="2">
    <citation type="submission" date="2020-05" db="EMBL/GenBank/DDBJ databases">
        <authorList>
            <person name="Chiriac C."/>
            <person name="Salcher M."/>
            <person name="Ghai R."/>
            <person name="Kavagutti S V."/>
        </authorList>
    </citation>
    <scope>NUCLEOTIDE SEQUENCE</scope>
</reference>
<proteinExistence type="inferred from homology"/>
<dbReference type="GO" id="GO:0003887">
    <property type="term" value="F:DNA-directed DNA polymerase activity"/>
    <property type="evidence" value="ECO:0007669"/>
    <property type="project" value="InterPro"/>
</dbReference>
<dbReference type="GO" id="GO:0005829">
    <property type="term" value="C:cytosol"/>
    <property type="evidence" value="ECO:0007669"/>
    <property type="project" value="TreeGrafter"/>
</dbReference>
<dbReference type="InterPro" id="IPR001126">
    <property type="entry name" value="UmuC"/>
</dbReference>
<feature type="domain" description="UmuC" evidence="2">
    <location>
        <begin position="26"/>
        <end position="205"/>
    </location>
</feature>
<dbReference type="HAMAP" id="MF_01113">
    <property type="entry name" value="DNApol_IV"/>
    <property type="match status" value="1"/>
</dbReference>
<organism evidence="4">
    <name type="scientific">freshwater metagenome</name>
    <dbReference type="NCBI Taxonomy" id="449393"/>
    <lineage>
        <taxon>unclassified sequences</taxon>
        <taxon>metagenomes</taxon>
        <taxon>ecological metagenomes</taxon>
    </lineage>
</organism>
<dbReference type="PANTHER" id="PTHR11076:SF33">
    <property type="entry name" value="DNA POLYMERASE KAPPA"/>
    <property type="match status" value="1"/>
</dbReference>
<protein>
    <submittedName>
        <fullName evidence="3">Unannotated protein</fullName>
    </submittedName>
</protein>
<dbReference type="InterPro" id="IPR043502">
    <property type="entry name" value="DNA/RNA_pol_sf"/>
</dbReference>
<dbReference type="GO" id="GO:0003684">
    <property type="term" value="F:damaged DNA binding"/>
    <property type="evidence" value="ECO:0007669"/>
    <property type="project" value="InterPro"/>
</dbReference>
<dbReference type="InterPro" id="IPR050116">
    <property type="entry name" value="DNA_polymerase-Y"/>
</dbReference>
<dbReference type="InterPro" id="IPR022880">
    <property type="entry name" value="DNApol_IV"/>
</dbReference>
<dbReference type="PANTHER" id="PTHR11076">
    <property type="entry name" value="DNA REPAIR POLYMERASE UMUC / TRANSFERASE FAMILY MEMBER"/>
    <property type="match status" value="1"/>
</dbReference>
<dbReference type="InterPro" id="IPR024728">
    <property type="entry name" value="PolY_HhH_motif"/>
</dbReference>
<dbReference type="InterPro" id="IPR017961">
    <property type="entry name" value="DNA_pol_Y-fam_little_finger"/>
</dbReference>
<dbReference type="GO" id="GO:0009432">
    <property type="term" value="P:SOS response"/>
    <property type="evidence" value="ECO:0007669"/>
    <property type="project" value="TreeGrafter"/>
</dbReference>
<comment type="similarity">
    <text evidence="1">Belongs to the DNA polymerase type-Y family.</text>
</comment>
<dbReference type="InterPro" id="IPR036775">
    <property type="entry name" value="DNA_pol_Y-fam_lit_finger_sf"/>
</dbReference>
<dbReference type="GO" id="GO:0006281">
    <property type="term" value="P:DNA repair"/>
    <property type="evidence" value="ECO:0007669"/>
    <property type="project" value="InterPro"/>
</dbReference>
<dbReference type="Gene3D" id="1.10.150.20">
    <property type="entry name" value="5' to 3' exonuclease, C-terminal subdomain"/>
    <property type="match status" value="1"/>
</dbReference>
<sequence length="414" mass="45529">MGLALCLRKVEHTEKYAGDMSTYATIVHVDMDAFYASVAERDDPKLRGKALVVGAGARGVVLSANYEARKFGIRAAMPVGRAQRMAPHAIFVPPNHARYSEVSDAIMKIFADFTPLVEPLSLDEAFLDVTGARRLLGTGREIGTEIRRRIFEQEGITCSVGIAPSKFIAKLASGHCKPNGLLEIAPDRILTFLHPLPVSALWGVGPKTAEVLEQLGLRTVEDVAKLPRATLIRAVGQAAGETLHELAWGRDFRDVTPEDVDKSISAAETFAQDLDNPEEILQEFLRLTQKATARLRDKELFAKTISIKVRFADFTTINRSKTLPLATDSAHDAYEVVKDLYAALRIERARLRLVGVSLENLVSAAPEQLVLGSRDKGWRDAERAIDRARARFGRSSVRPGRLVEPNTEPNSGDE</sequence>
<evidence type="ECO:0000259" key="2">
    <source>
        <dbReference type="PROSITE" id="PS50173"/>
    </source>
</evidence>
<dbReference type="SUPFAM" id="SSF56672">
    <property type="entry name" value="DNA/RNA polymerases"/>
    <property type="match status" value="1"/>
</dbReference>
<name>A0A094Q766_9ZZZZ</name>
<dbReference type="EMBL" id="JNSK01000014">
    <property type="protein sequence ID" value="KGA19262.1"/>
    <property type="molecule type" value="Genomic_DNA"/>
</dbReference>
<dbReference type="PROSITE" id="PS50173">
    <property type="entry name" value="UMUC"/>
    <property type="match status" value="1"/>
</dbReference>
<dbReference type="GO" id="GO:0042276">
    <property type="term" value="P:error-prone translesion synthesis"/>
    <property type="evidence" value="ECO:0007669"/>
    <property type="project" value="TreeGrafter"/>
</dbReference>
<dbReference type="Gene3D" id="3.30.1490.100">
    <property type="entry name" value="DNA polymerase, Y-family, little finger domain"/>
    <property type="match status" value="1"/>
</dbReference>
<dbReference type="NCBIfam" id="NF003015">
    <property type="entry name" value="PRK03858.1"/>
    <property type="match status" value="1"/>
</dbReference>
<dbReference type="Gene3D" id="3.30.70.270">
    <property type="match status" value="1"/>
</dbReference>
<dbReference type="AlphaFoldDB" id="A0A094Q766"/>
<dbReference type="Pfam" id="PF11799">
    <property type="entry name" value="IMS_C"/>
    <property type="match status" value="1"/>
</dbReference>
<dbReference type="Pfam" id="PF00817">
    <property type="entry name" value="IMS"/>
    <property type="match status" value="1"/>
</dbReference>
<dbReference type="Pfam" id="PF11798">
    <property type="entry name" value="IMS_HHH"/>
    <property type="match status" value="1"/>
</dbReference>
<evidence type="ECO:0000256" key="1">
    <source>
        <dbReference type="ARBA" id="ARBA00010945"/>
    </source>
</evidence>
<accession>A0A094Q766</accession>
<dbReference type="InterPro" id="IPR043128">
    <property type="entry name" value="Rev_trsase/Diguanyl_cyclase"/>
</dbReference>
<dbReference type="EMBL" id="CAEZVI010000045">
    <property type="protein sequence ID" value="CAB4627923.1"/>
    <property type="molecule type" value="Genomic_DNA"/>
</dbReference>
<dbReference type="SUPFAM" id="SSF100879">
    <property type="entry name" value="Lesion bypass DNA polymerase (Y-family), little finger domain"/>
    <property type="match status" value="1"/>
</dbReference>
<evidence type="ECO:0000313" key="3">
    <source>
        <dbReference type="EMBL" id="CAB4627923.1"/>
    </source>
</evidence>
<dbReference type="CDD" id="cd03586">
    <property type="entry name" value="PolY_Pol_IV_kappa"/>
    <property type="match status" value="1"/>
</dbReference>
<gene>
    <name evidence="4" type="ORF">GM50_5925</name>
    <name evidence="3" type="ORF">UFOPK1981_00533</name>
</gene>
<reference evidence="4" key="1">
    <citation type="submission" date="2014-05" db="EMBL/GenBank/DDBJ databases">
        <title>Key roles for freshwater Actinobacteria revealed by deep metagenomic sequencing.</title>
        <authorList>
            <person name="Ghai R."/>
            <person name="Mizuno C.M."/>
            <person name="Picazo A."/>
            <person name="Camacho A."/>
            <person name="Rodriguez-Valera F."/>
        </authorList>
    </citation>
    <scope>NUCLEOTIDE SEQUENCE</scope>
</reference>
<dbReference type="NCBIfam" id="NF002677">
    <property type="entry name" value="PRK02406.1"/>
    <property type="match status" value="1"/>
</dbReference>